<comment type="catalytic activity">
    <reaction evidence="8 9">
        <text>a ubiquinone + NADH + 5 H(+)(in) = a ubiquinol + NAD(+) + 4 H(+)(out)</text>
        <dbReference type="Rhea" id="RHEA:29091"/>
        <dbReference type="Rhea" id="RHEA-COMP:9565"/>
        <dbReference type="Rhea" id="RHEA-COMP:9566"/>
        <dbReference type="ChEBI" id="CHEBI:15378"/>
        <dbReference type="ChEBI" id="CHEBI:16389"/>
        <dbReference type="ChEBI" id="CHEBI:17976"/>
        <dbReference type="ChEBI" id="CHEBI:57540"/>
        <dbReference type="ChEBI" id="CHEBI:57945"/>
        <dbReference type="EC" id="7.1.1.2"/>
    </reaction>
</comment>
<dbReference type="GO" id="GO:0031966">
    <property type="term" value="C:mitochondrial membrane"/>
    <property type="evidence" value="ECO:0007669"/>
    <property type="project" value="UniProtKB-SubCell"/>
</dbReference>
<dbReference type="InterPro" id="IPR000440">
    <property type="entry name" value="NADH_UbQ/plastoQ_OxRdtase_su3"/>
</dbReference>
<reference evidence="10" key="1">
    <citation type="submission" date="2020-07" db="EMBL/GenBank/DDBJ databases">
        <title>The complete mitochondrial genome of the Jackson's Leaf butterfly Mallika jacksoni (Insecta: Lepidoptera: Nymphalidae).</title>
        <authorList>
            <person name="Alexiuk M.R."/>
            <person name="Marcus J.M."/>
            <person name="Lalonde M.M.L."/>
        </authorList>
    </citation>
    <scope>NUCLEOTIDE SEQUENCE</scope>
</reference>
<keyword evidence="9" id="KW-0830">Ubiquinone</keyword>
<comment type="function">
    <text evidence="9">Core subunit of the mitochondrial membrane respiratory chain NADH dehydrogenase (Complex I) which catalyzes electron transfer from NADH through the respiratory chain, using ubiquinone as an electron acceptor. Essential for the catalytic activity of complex I.</text>
</comment>
<dbReference type="PANTHER" id="PTHR11058">
    <property type="entry name" value="NADH-UBIQUINONE OXIDOREDUCTASE CHAIN 3"/>
    <property type="match status" value="1"/>
</dbReference>
<evidence type="ECO:0000256" key="1">
    <source>
        <dbReference type="ARBA" id="ARBA00004370"/>
    </source>
</evidence>
<sequence>MIILLMLSFMMIFISNLFMMISFIISKKSLLDREKCSPFECGFDPKCLARIPFSLHFFLITMIFLIFDVEIALIFPMIPTFKMVNFIVWYKTSFFFIIMLLIGLYHEWNQNMLNWMNSKYIKLN</sequence>
<proteinExistence type="inferred from homology"/>
<accession>A0A7G9AC32</accession>
<evidence type="ECO:0000256" key="2">
    <source>
        <dbReference type="ARBA" id="ARBA00008472"/>
    </source>
</evidence>
<dbReference type="RefSeq" id="YP_009927037.1">
    <property type="nucleotide sequence ID" value="NC_050692.1"/>
</dbReference>
<evidence type="ECO:0000256" key="7">
    <source>
        <dbReference type="ARBA" id="ARBA00023136"/>
    </source>
</evidence>
<protein>
    <recommendedName>
        <fullName evidence="3 9">NADH-ubiquinone oxidoreductase chain 3</fullName>
        <ecNumber evidence="9">7.1.1.2</ecNumber>
    </recommendedName>
</protein>
<dbReference type="EC" id="7.1.1.2" evidence="9"/>
<dbReference type="GO" id="GO:0008137">
    <property type="term" value="F:NADH dehydrogenase (ubiquinone) activity"/>
    <property type="evidence" value="ECO:0007669"/>
    <property type="project" value="UniProtKB-UniRule"/>
</dbReference>
<dbReference type="PANTHER" id="PTHR11058:SF9">
    <property type="entry name" value="NADH-UBIQUINONE OXIDOREDUCTASE CHAIN 3"/>
    <property type="match status" value="1"/>
</dbReference>
<keyword evidence="6 9" id="KW-1133">Transmembrane helix</keyword>
<dbReference type="GO" id="GO:0030964">
    <property type="term" value="C:NADH dehydrogenase complex"/>
    <property type="evidence" value="ECO:0007669"/>
    <property type="project" value="TreeGrafter"/>
</dbReference>
<dbReference type="EMBL" id="MT704828">
    <property type="protein sequence ID" value="QNL34338.1"/>
    <property type="molecule type" value="Genomic_DNA"/>
</dbReference>
<dbReference type="CTD" id="4537"/>
<gene>
    <name evidence="10" type="primary">ND3</name>
</gene>
<keyword evidence="9 10" id="KW-0496">Mitochondrion</keyword>
<feature type="transmembrane region" description="Helical" evidence="9">
    <location>
        <begin position="87"/>
        <end position="106"/>
    </location>
</feature>
<keyword evidence="4 9" id="KW-0813">Transport</keyword>
<dbReference type="GeneID" id="59143914"/>
<keyword evidence="5 9" id="KW-0812">Transmembrane</keyword>
<keyword evidence="9" id="KW-0249">Electron transport</keyword>
<keyword evidence="9" id="KW-0520">NAD</keyword>
<dbReference type="Gene3D" id="1.20.58.1610">
    <property type="entry name" value="NADH:ubiquinone/plastoquinone oxidoreductase, chain 3"/>
    <property type="match status" value="1"/>
</dbReference>
<keyword evidence="7 9" id="KW-0472">Membrane</keyword>
<geneLocation type="mitochondrion" evidence="10"/>
<name>A0A7G9AC32_9NEOP</name>
<evidence type="ECO:0000256" key="4">
    <source>
        <dbReference type="ARBA" id="ARBA00022448"/>
    </source>
</evidence>
<keyword evidence="9" id="KW-1278">Translocase</keyword>
<dbReference type="Pfam" id="PF00507">
    <property type="entry name" value="Oxidored_q4"/>
    <property type="match status" value="1"/>
</dbReference>
<feature type="transmembrane region" description="Helical" evidence="9">
    <location>
        <begin position="6"/>
        <end position="25"/>
    </location>
</feature>
<dbReference type="InterPro" id="IPR038430">
    <property type="entry name" value="NDAH_ubi_oxred_su3_sf"/>
</dbReference>
<feature type="transmembrane region" description="Helical" evidence="9">
    <location>
        <begin position="55"/>
        <end position="75"/>
    </location>
</feature>
<dbReference type="AlphaFoldDB" id="A0A7G9AC32"/>
<evidence type="ECO:0000256" key="3">
    <source>
        <dbReference type="ARBA" id="ARBA00021007"/>
    </source>
</evidence>
<evidence type="ECO:0000256" key="9">
    <source>
        <dbReference type="RuleBase" id="RU003640"/>
    </source>
</evidence>
<evidence type="ECO:0000256" key="8">
    <source>
        <dbReference type="ARBA" id="ARBA00049551"/>
    </source>
</evidence>
<evidence type="ECO:0000313" key="10">
    <source>
        <dbReference type="EMBL" id="QNL34338.1"/>
    </source>
</evidence>
<organism evidence="10">
    <name type="scientific">Mallika jacksoni</name>
    <dbReference type="NCBI Taxonomy" id="311110"/>
    <lineage>
        <taxon>Eukaryota</taxon>
        <taxon>Metazoa</taxon>
        <taxon>Ecdysozoa</taxon>
        <taxon>Arthropoda</taxon>
        <taxon>Hexapoda</taxon>
        <taxon>Insecta</taxon>
        <taxon>Pterygota</taxon>
        <taxon>Neoptera</taxon>
        <taxon>Endopterygota</taxon>
        <taxon>Lepidoptera</taxon>
        <taxon>Glossata</taxon>
        <taxon>Ditrysia</taxon>
        <taxon>Papilionoidea</taxon>
        <taxon>Nymphalidae</taxon>
        <taxon>Nymphalinae</taxon>
        <taxon>Mallika</taxon>
    </lineage>
</organism>
<keyword evidence="9" id="KW-0679">Respiratory chain</keyword>
<comment type="subcellular location">
    <subcellularLocation>
        <location evidence="1">Membrane</location>
    </subcellularLocation>
    <subcellularLocation>
        <location evidence="9">Mitochondrion membrane</location>
        <topology evidence="9">Multi-pass membrane protein</topology>
    </subcellularLocation>
</comment>
<evidence type="ECO:0000256" key="5">
    <source>
        <dbReference type="ARBA" id="ARBA00022692"/>
    </source>
</evidence>
<evidence type="ECO:0000256" key="6">
    <source>
        <dbReference type="ARBA" id="ARBA00022989"/>
    </source>
</evidence>
<comment type="similarity">
    <text evidence="2 9">Belongs to the complex I subunit 3 family.</text>
</comment>